<organism evidence="2 3">
    <name type="scientific">Thioalkalivibrio nitratireducens (strain DSM 14787 / UNIQEM 213 / ALEN2)</name>
    <dbReference type="NCBI Taxonomy" id="1255043"/>
    <lineage>
        <taxon>Bacteria</taxon>
        <taxon>Pseudomonadati</taxon>
        <taxon>Pseudomonadota</taxon>
        <taxon>Gammaproteobacteria</taxon>
        <taxon>Chromatiales</taxon>
        <taxon>Ectothiorhodospiraceae</taxon>
        <taxon>Thioalkalivibrio</taxon>
    </lineage>
</organism>
<protein>
    <submittedName>
        <fullName evidence="2">Uncharacterized protein</fullName>
    </submittedName>
</protein>
<keyword evidence="3" id="KW-1185">Reference proteome</keyword>
<dbReference type="PATRIC" id="fig|1255043.3.peg.965"/>
<feature type="transmembrane region" description="Helical" evidence="1">
    <location>
        <begin position="370"/>
        <end position="390"/>
    </location>
</feature>
<name>L0DUG8_THIND</name>
<dbReference type="PROSITE" id="PS51354">
    <property type="entry name" value="GLUTAREDOXIN_2"/>
    <property type="match status" value="1"/>
</dbReference>
<dbReference type="Gene3D" id="3.40.30.10">
    <property type="entry name" value="Glutaredoxin"/>
    <property type="match status" value="1"/>
</dbReference>
<keyword evidence="1" id="KW-0472">Membrane</keyword>
<dbReference type="HOGENOM" id="CLU_046133_0_0_6"/>
<dbReference type="CDD" id="cd02947">
    <property type="entry name" value="TRX_family"/>
    <property type="match status" value="1"/>
</dbReference>
<feature type="transmembrane region" description="Helical" evidence="1">
    <location>
        <begin position="344"/>
        <end position="364"/>
    </location>
</feature>
<reference evidence="2" key="1">
    <citation type="submission" date="2015-12" db="EMBL/GenBank/DDBJ databases">
        <authorList>
            <person name="Tikhonova T.V."/>
            <person name="Pavlov A.R."/>
            <person name="Beletsky A.V."/>
            <person name="Mardanov A.V."/>
            <person name="Sorokin D.Y."/>
            <person name="Ravin N.V."/>
            <person name="Popov V.O."/>
        </authorList>
    </citation>
    <scope>NUCLEOTIDE SEQUENCE</scope>
    <source>
        <strain evidence="2">DSM 14787</strain>
    </source>
</reference>
<keyword evidence="1" id="KW-1133">Transmembrane helix</keyword>
<dbReference type="AlphaFoldDB" id="L0DUG8"/>
<evidence type="ECO:0000313" key="2">
    <source>
        <dbReference type="EMBL" id="AGA32647.1"/>
    </source>
</evidence>
<proteinExistence type="predicted"/>
<dbReference type="SUPFAM" id="SSF52833">
    <property type="entry name" value="Thioredoxin-like"/>
    <property type="match status" value="1"/>
</dbReference>
<evidence type="ECO:0000256" key="1">
    <source>
        <dbReference type="SAM" id="Phobius"/>
    </source>
</evidence>
<feature type="transmembrane region" description="Helical" evidence="1">
    <location>
        <begin position="261"/>
        <end position="280"/>
    </location>
</feature>
<dbReference type="STRING" id="1255043.TVNIR_0959"/>
<evidence type="ECO:0000313" key="3">
    <source>
        <dbReference type="Proteomes" id="UP000010809"/>
    </source>
</evidence>
<dbReference type="InterPro" id="IPR036249">
    <property type="entry name" value="Thioredoxin-like_sf"/>
</dbReference>
<feature type="transmembrane region" description="Helical" evidence="1">
    <location>
        <begin position="176"/>
        <end position="199"/>
    </location>
</feature>
<dbReference type="EMBL" id="CP003989">
    <property type="protein sequence ID" value="AGA32647.1"/>
    <property type="molecule type" value="Genomic_DNA"/>
</dbReference>
<dbReference type="KEGG" id="tni:TVNIR_0959"/>
<dbReference type="Proteomes" id="UP000010809">
    <property type="component" value="Chromosome"/>
</dbReference>
<accession>L0DUG8</accession>
<sequence length="397" mass="43005">MYVFWSETCPHCINQKPFLRELEQRYPELTVDEREISRTREHHRLFIGLALAHGIDPGSVPTIFLGGKAWIGDGPDIRREIEATVQSEIAQVATEAQRAPEAAAIEAIPEQRPVSAVPPAARNLDIPLLGSVNLSVQPVVLTTALIALIDGLNPCSLWVLALLLGLVIHSGSRGRIALVGITFLTTTALIYGAFIAGVFSVLNYVLYLTWVQWLVAAFALTFGLVNIKDYFWFRTGPSFTIAESHKPGIYKGIRGLMDRRLTGLSLLVATIVMAAGIALVELPCTAGFPVVWSGIVADQNIAGLAFLLLLGIYLLIYLLIELVVFVAALVTLRMGRFEESHGRVLKLVGGLIMVALALVLALNPELMNDVGGTLLVFAGSLLLAGMIILAHRRFAAA</sequence>
<feature type="transmembrane region" description="Helical" evidence="1">
    <location>
        <begin position="300"/>
        <end position="332"/>
    </location>
</feature>
<gene>
    <name evidence="2" type="ordered locus">TVNIR_0959</name>
</gene>
<keyword evidence="1" id="KW-0812">Transmembrane</keyword>
<dbReference type="eggNOG" id="COG0526">
    <property type="taxonomic scope" value="Bacteria"/>
</dbReference>
<feature type="transmembrane region" description="Helical" evidence="1">
    <location>
        <begin position="205"/>
        <end position="225"/>
    </location>
</feature>
<feature type="transmembrane region" description="Helical" evidence="1">
    <location>
        <begin position="139"/>
        <end position="164"/>
    </location>
</feature>